<sequence>MPRAATSSSPRSVDTCSGAPPVRERDERPGSPGRRTAPAAGLDVLVVAIFTLIGRRTHAEPLDPAGWWDTARPFMAGPAIGWTVVALSSRAWPTRLWHGVTVWIATVFGGMALRDMVGRGTALPFVIVATIFLGATLVGWRLPVWAVDRRRPEPARPSGTGRGRVHPPMEHTEVGDPLGLEELTGPREAAPGRGVVPPADRERIAGELGVRQPRTPEDES</sequence>
<dbReference type="Proteomes" id="UP001059663">
    <property type="component" value="Chromosome"/>
</dbReference>
<protein>
    <submittedName>
        <fullName evidence="1">DUF3054 domain-containing protein</fullName>
    </submittedName>
</protein>
<accession>A0AC61U8B1</accession>
<gene>
    <name evidence="1" type="ORF">LP422_10220</name>
</gene>
<organism evidence="1 2">
    <name type="scientific">Janibacter limosus</name>
    <dbReference type="NCBI Taxonomy" id="53458"/>
    <lineage>
        <taxon>Bacteria</taxon>
        <taxon>Bacillati</taxon>
        <taxon>Actinomycetota</taxon>
        <taxon>Actinomycetes</taxon>
        <taxon>Micrococcales</taxon>
        <taxon>Intrasporangiaceae</taxon>
        <taxon>Janibacter</taxon>
    </lineage>
</organism>
<evidence type="ECO:0000313" key="2">
    <source>
        <dbReference type="Proteomes" id="UP001059663"/>
    </source>
</evidence>
<proteinExistence type="predicted"/>
<name>A0AC61U8B1_9MICO</name>
<evidence type="ECO:0000313" key="1">
    <source>
        <dbReference type="EMBL" id="UUZ46143.1"/>
    </source>
</evidence>
<reference evidence="1" key="1">
    <citation type="submission" date="2021-11" db="EMBL/GenBank/DDBJ databases">
        <title>Study of the species diversity of bacterial strains isolated from a unique natural object - Shulgan-Tash cave (Bashkiria).</title>
        <authorList>
            <person name="Sazanova A.L."/>
            <person name="Chirak E.R."/>
            <person name="Safronova V.I."/>
        </authorList>
    </citation>
    <scope>NUCLEOTIDE SEQUENCE</scope>
    <source>
        <strain evidence="1">P1</strain>
    </source>
</reference>
<dbReference type="EMBL" id="CP087977">
    <property type="protein sequence ID" value="UUZ46143.1"/>
    <property type="molecule type" value="Genomic_DNA"/>
</dbReference>